<dbReference type="Proteomes" id="UP000188604">
    <property type="component" value="Chromosome"/>
</dbReference>
<reference evidence="3 4" key="1">
    <citation type="submission" date="2016-03" db="EMBL/GenBank/DDBJ databases">
        <title>Acetic acid bacteria sequencing.</title>
        <authorList>
            <person name="Brandt J."/>
            <person name="Jakob F."/>
            <person name="Vogel R.F."/>
        </authorList>
    </citation>
    <scope>NUCLEOTIDE SEQUENCE [LARGE SCALE GENOMIC DNA]</scope>
    <source>
        <strain evidence="3 4">NBRC 101099</strain>
    </source>
</reference>
<dbReference type="EMBL" id="CP014691">
    <property type="protein sequence ID" value="AQS89273.1"/>
    <property type="molecule type" value="Genomic_DNA"/>
</dbReference>
<evidence type="ECO:0000256" key="1">
    <source>
        <dbReference type="ARBA" id="ARBA00008791"/>
    </source>
</evidence>
<proteinExistence type="inferred from homology"/>
<dbReference type="PRINTS" id="PR01438">
    <property type="entry name" value="UNVRSLSTRESS"/>
</dbReference>
<accession>A0A1U9KTZ2</accession>
<evidence type="ECO:0000313" key="4">
    <source>
        <dbReference type="Proteomes" id="UP000188604"/>
    </source>
</evidence>
<name>A0A1U9KTZ2_9PROT</name>
<evidence type="ECO:0000259" key="2">
    <source>
        <dbReference type="Pfam" id="PF00582"/>
    </source>
</evidence>
<dbReference type="KEGG" id="nch:A0U93_04155"/>
<protein>
    <submittedName>
        <fullName evidence="3">Universal stress protein UspA</fullName>
    </submittedName>
</protein>
<dbReference type="Pfam" id="PF00582">
    <property type="entry name" value="Usp"/>
    <property type="match status" value="1"/>
</dbReference>
<dbReference type="InterPro" id="IPR006015">
    <property type="entry name" value="Universal_stress_UspA"/>
</dbReference>
<dbReference type="Gene3D" id="3.40.50.12370">
    <property type="match status" value="1"/>
</dbReference>
<dbReference type="AlphaFoldDB" id="A0A1U9KTZ2"/>
<sequence>MNDIRNILLPLNGNGDIDAALQLGLLYAKHFKAHLSAVTIGDDPNETAALAGEGLSGSMINEMMAAAEHESQRRLLQVHLKFDNFVREHNVANRRNALPSDLPPNGQVSASLETLTGSEHEAVTWRARLADMTLMPHLAKNDDARASETLHAVLFDSGRPLVIAPPKPPVHFGRRICIAWNGTAEAAAALRSVLPWARHAETVQVLTSPEYHRRGPEAEKVLAYLSLHGVEASVRTFQSKDRDVGAGMMEACYDLGADMLAMGAYSHSRLRQMIIGGVTRHVLEKSTISVLMSR</sequence>
<dbReference type="STRING" id="320497.A0U93_04155"/>
<dbReference type="PANTHER" id="PTHR46268">
    <property type="entry name" value="STRESS RESPONSE PROTEIN NHAX"/>
    <property type="match status" value="1"/>
</dbReference>
<gene>
    <name evidence="3" type="ORF">A0U93_04155</name>
</gene>
<feature type="domain" description="UspA" evidence="2">
    <location>
        <begin position="216"/>
        <end position="293"/>
    </location>
</feature>
<dbReference type="CDD" id="cd00293">
    <property type="entry name" value="USP-like"/>
    <property type="match status" value="1"/>
</dbReference>
<keyword evidence="4" id="KW-1185">Reference proteome</keyword>
<dbReference type="PANTHER" id="PTHR46268:SF15">
    <property type="entry name" value="UNIVERSAL STRESS PROTEIN HP_0031"/>
    <property type="match status" value="1"/>
</dbReference>
<evidence type="ECO:0000313" key="3">
    <source>
        <dbReference type="EMBL" id="AQS89273.1"/>
    </source>
</evidence>
<comment type="similarity">
    <text evidence="1">Belongs to the universal stress protein A family.</text>
</comment>
<organism evidence="3 4">
    <name type="scientific">Neoasaia chiangmaiensis</name>
    <dbReference type="NCBI Taxonomy" id="320497"/>
    <lineage>
        <taxon>Bacteria</taxon>
        <taxon>Pseudomonadati</taxon>
        <taxon>Pseudomonadota</taxon>
        <taxon>Alphaproteobacteria</taxon>
        <taxon>Acetobacterales</taxon>
        <taxon>Acetobacteraceae</taxon>
        <taxon>Neoasaia</taxon>
    </lineage>
</organism>
<dbReference type="InterPro" id="IPR006016">
    <property type="entry name" value="UspA"/>
</dbReference>
<dbReference type="SUPFAM" id="SSF52402">
    <property type="entry name" value="Adenine nucleotide alpha hydrolases-like"/>
    <property type="match status" value="2"/>
</dbReference>